<sequence length="138" mass="15716">MAPKKAVRAVAPADVVIVPEDGEDATGAAGQVSDQETESDVLELKRMFQRFMQDQQDRDARQAQEEARQETRWKSLQHQFRLLQGEVSQRISLEDLRDRGAGEPEESQRASIGSPHLKKVLWRELDEKSWSPFQARGC</sequence>
<feature type="region of interest" description="Disordered" evidence="1">
    <location>
        <begin position="93"/>
        <end position="114"/>
    </location>
</feature>
<gene>
    <name evidence="2" type="ORF">DPX16_12699</name>
</gene>
<proteinExistence type="predicted"/>
<evidence type="ECO:0000256" key="1">
    <source>
        <dbReference type="SAM" id="MobiDB-lite"/>
    </source>
</evidence>
<name>A0A3N0XUT8_ANAGA</name>
<protein>
    <submittedName>
        <fullName evidence="2">Uncharacterized protein</fullName>
    </submittedName>
</protein>
<accession>A0A3N0XUT8</accession>
<keyword evidence="3" id="KW-1185">Reference proteome</keyword>
<dbReference type="EMBL" id="RJVU01061435">
    <property type="protein sequence ID" value="ROJ36074.1"/>
    <property type="molecule type" value="Genomic_DNA"/>
</dbReference>
<organism evidence="2 3">
    <name type="scientific">Anabarilius grahami</name>
    <name type="common">Kanglang fish</name>
    <name type="synonym">Barilius grahami</name>
    <dbReference type="NCBI Taxonomy" id="495550"/>
    <lineage>
        <taxon>Eukaryota</taxon>
        <taxon>Metazoa</taxon>
        <taxon>Chordata</taxon>
        <taxon>Craniata</taxon>
        <taxon>Vertebrata</taxon>
        <taxon>Euteleostomi</taxon>
        <taxon>Actinopterygii</taxon>
        <taxon>Neopterygii</taxon>
        <taxon>Teleostei</taxon>
        <taxon>Ostariophysi</taxon>
        <taxon>Cypriniformes</taxon>
        <taxon>Xenocyprididae</taxon>
        <taxon>Xenocypridinae</taxon>
        <taxon>Xenocypridinae incertae sedis</taxon>
        <taxon>Anabarilius</taxon>
    </lineage>
</organism>
<feature type="compositionally biased region" description="Basic and acidic residues" evidence="1">
    <location>
        <begin position="93"/>
        <end position="108"/>
    </location>
</feature>
<dbReference type="Proteomes" id="UP000281406">
    <property type="component" value="Unassembled WGS sequence"/>
</dbReference>
<evidence type="ECO:0000313" key="2">
    <source>
        <dbReference type="EMBL" id="ROJ36074.1"/>
    </source>
</evidence>
<comment type="caution">
    <text evidence="2">The sequence shown here is derived from an EMBL/GenBank/DDBJ whole genome shotgun (WGS) entry which is preliminary data.</text>
</comment>
<dbReference type="AlphaFoldDB" id="A0A3N0XUT8"/>
<evidence type="ECO:0000313" key="3">
    <source>
        <dbReference type="Proteomes" id="UP000281406"/>
    </source>
</evidence>
<reference evidence="2 3" key="1">
    <citation type="submission" date="2018-10" db="EMBL/GenBank/DDBJ databases">
        <title>Genome assembly for a Yunnan-Guizhou Plateau 3E fish, Anabarilius grahami (Regan), and its evolutionary and genetic applications.</title>
        <authorList>
            <person name="Jiang W."/>
        </authorList>
    </citation>
    <scope>NUCLEOTIDE SEQUENCE [LARGE SCALE GENOMIC DNA]</scope>
    <source>
        <strain evidence="2">AG-KIZ</strain>
        <tissue evidence="2">Muscle</tissue>
    </source>
</reference>
<feature type="region of interest" description="Disordered" evidence="1">
    <location>
        <begin position="18"/>
        <end position="38"/>
    </location>
</feature>